<name>A0A3B3HEM7_ORYLA</name>
<dbReference type="Gene3D" id="2.60.40.1460">
    <property type="entry name" value="Integrin domains. Chain A, domain 2"/>
    <property type="match status" value="1"/>
</dbReference>
<dbReference type="PANTHER" id="PTHR23220:SF9">
    <property type="entry name" value="INTEGRIN ALPHA-6"/>
    <property type="match status" value="1"/>
</dbReference>
<feature type="repeat" description="FG-GAP" evidence="12">
    <location>
        <begin position="174"/>
        <end position="227"/>
    </location>
</feature>
<dbReference type="GO" id="GO:0009986">
    <property type="term" value="C:cell surface"/>
    <property type="evidence" value="ECO:0000318"/>
    <property type="project" value="GO_Central"/>
</dbReference>
<dbReference type="Gene3D" id="2.60.40.1530">
    <property type="entry name" value="ntegrin, alpha v. Chain A, domain 4"/>
    <property type="match status" value="1"/>
</dbReference>
<keyword evidence="7 13" id="KW-1133">Transmembrane helix</keyword>
<dbReference type="STRING" id="8090.ENSORLP00000029738"/>
<proteinExistence type="inferred from homology"/>
<evidence type="ECO:0000313" key="17">
    <source>
        <dbReference type="Ensembl" id="ENSORLP00000029738.1"/>
    </source>
</evidence>
<keyword evidence="9 13" id="KW-0472">Membrane</keyword>
<evidence type="ECO:0000256" key="1">
    <source>
        <dbReference type="ARBA" id="ARBA00004479"/>
    </source>
</evidence>
<evidence type="ECO:0000256" key="13">
    <source>
        <dbReference type="RuleBase" id="RU003762"/>
    </source>
</evidence>
<reference evidence="17" key="3">
    <citation type="submission" date="2025-09" db="UniProtKB">
        <authorList>
            <consortium name="Ensembl"/>
        </authorList>
    </citation>
    <scope>IDENTIFICATION</scope>
    <source>
        <strain evidence="17">Hd-rR</strain>
    </source>
</reference>
<keyword evidence="4 13" id="KW-0732">Signal</keyword>
<feature type="repeat" description="FG-GAP" evidence="12">
    <location>
        <begin position="242"/>
        <end position="299"/>
    </location>
</feature>
<keyword evidence="8 13" id="KW-0401">Integrin</keyword>
<dbReference type="InterPro" id="IPR028994">
    <property type="entry name" value="Integrin_alpha_N"/>
</dbReference>
<accession>A0A3B3HEM7</accession>
<dbReference type="GO" id="GO:0007229">
    <property type="term" value="P:integrin-mediated signaling pathway"/>
    <property type="evidence" value="ECO:0000318"/>
    <property type="project" value="GO_Central"/>
</dbReference>
<dbReference type="PANTHER" id="PTHR23220">
    <property type="entry name" value="INTEGRIN ALPHA"/>
    <property type="match status" value="1"/>
</dbReference>
<feature type="domain" description="Integrin alpha second immunoglobulin-like" evidence="15">
    <location>
        <begin position="629"/>
        <end position="782"/>
    </location>
</feature>
<dbReference type="PRINTS" id="PR01185">
    <property type="entry name" value="INTEGRINA"/>
</dbReference>
<dbReference type="PROSITE" id="PS51470">
    <property type="entry name" value="FG_GAP"/>
    <property type="match status" value="5"/>
</dbReference>
<evidence type="ECO:0000256" key="8">
    <source>
        <dbReference type="ARBA" id="ARBA00023037"/>
    </source>
</evidence>
<evidence type="ECO:0000256" key="2">
    <source>
        <dbReference type="ARBA" id="ARBA00008054"/>
    </source>
</evidence>
<evidence type="ECO:0000256" key="9">
    <source>
        <dbReference type="ARBA" id="ARBA00023136"/>
    </source>
</evidence>
<dbReference type="Bgee" id="ENSORLG00000014364">
    <property type="expression patterns" value="Expressed in pharyngeal gill and 10 other cell types or tissues"/>
</dbReference>
<gene>
    <name evidence="17" type="primary">LOC101167322</name>
</gene>
<dbReference type="FunCoup" id="A0A3B3HEM7">
    <property type="interactions" value="945"/>
</dbReference>
<protein>
    <submittedName>
        <fullName evidence="17">Integrin, alpha 6b</fullName>
    </submittedName>
</protein>
<keyword evidence="11" id="KW-0325">Glycoprotein</keyword>
<evidence type="ECO:0000256" key="7">
    <source>
        <dbReference type="ARBA" id="ARBA00022989"/>
    </source>
</evidence>
<feature type="domain" description="Integrin alpha first immunoglubulin-like" evidence="14">
    <location>
        <begin position="469"/>
        <end position="624"/>
    </location>
</feature>
<keyword evidence="10 13" id="KW-0675">Receptor</keyword>
<feature type="chain" id="PRO_5017105578" evidence="13">
    <location>
        <begin position="21"/>
        <end position="1094"/>
    </location>
</feature>
<dbReference type="InParanoid" id="A0A3B3HEM7"/>
<dbReference type="InterPro" id="IPR013519">
    <property type="entry name" value="Int_alpha_beta-p"/>
</dbReference>
<keyword evidence="18" id="KW-1185">Reference proteome</keyword>
<dbReference type="InterPro" id="IPR013517">
    <property type="entry name" value="FG-GAP"/>
</dbReference>
<dbReference type="InterPro" id="IPR013649">
    <property type="entry name" value="Integrin_alpha_Ig-like_1"/>
</dbReference>
<keyword evidence="3 13" id="KW-0812">Transmembrane</keyword>
<evidence type="ECO:0000259" key="15">
    <source>
        <dbReference type="Pfam" id="PF20805"/>
    </source>
</evidence>
<reference evidence="17 18" key="1">
    <citation type="journal article" date="2007" name="Nature">
        <title>The medaka draft genome and insights into vertebrate genome evolution.</title>
        <authorList>
            <person name="Kasahara M."/>
            <person name="Naruse K."/>
            <person name="Sasaki S."/>
            <person name="Nakatani Y."/>
            <person name="Qu W."/>
            <person name="Ahsan B."/>
            <person name="Yamada T."/>
            <person name="Nagayasu Y."/>
            <person name="Doi K."/>
            <person name="Kasai Y."/>
            <person name="Jindo T."/>
            <person name="Kobayashi D."/>
            <person name="Shimada A."/>
            <person name="Toyoda A."/>
            <person name="Kuroki Y."/>
            <person name="Fujiyama A."/>
            <person name="Sasaki T."/>
            <person name="Shimizu A."/>
            <person name="Asakawa S."/>
            <person name="Shimizu N."/>
            <person name="Hashimoto S."/>
            <person name="Yang J."/>
            <person name="Lee Y."/>
            <person name="Matsushima K."/>
            <person name="Sugano S."/>
            <person name="Sakaizumi M."/>
            <person name="Narita T."/>
            <person name="Ohishi K."/>
            <person name="Haga S."/>
            <person name="Ohta F."/>
            <person name="Nomoto H."/>
            <person name="Nogata K."/>
            <person name="Morishita T."/>
            <person name="Endo T."/>
            <person name="Shin-I T."/>
            <person name="Takeda H."/>
            <person name="Morishita S."/>
            <person name="Kohara Y."/>
        </authorList>
    </citation>
    <scope>NUCLEOTIDE SEQUENCE [LARGE SCALE GENOMIC DNA]</scope>
    <source>
        <strain evidence="17 18">Hd-rR</strain>
    </source>
</reference>
<evidence type="ECO:0000256" key="3">
    <source>
        <dbReference type="ARBA" id="ARBA00022692"/>
    </source>
</evidence>
<dbReference type="Gene3D" id="2.60.40.1510">
    <property type="entry name" value="ntegrin, alpha v. Chain A, domain 3"/>
    <property type="match status" value="1"/>
</dbReference>
<dbReference type="Gene3D" id="1.20.5.930">
    <property type="entry name" value="Bicelle-embedded integrin alpha(iib) transmembrane segment"/>
    <property type="match status" value="1"/>
</dbReference>
<dbReference type="InterPro" id="IPR048286">
    <property type="entry name" value="Integrin_alpha_Ig-like_3"/>
</dbReference>
<evidence type="ECO:0000313" key="18">
    <source>
        <dbReference type="Proteomes" id="UP000001038"/>
    </source>
</evidence>
<dbReference type="Pfam" id="PF20805">
    <property type="entry name" value="Integrin_A_Ig_2"/>
    <property type="match status" value="1"/>
</dbReference>
<feature type="repeat" description="FG-GAP" evidence="12">
    <location>
        <begin position="301"/>
        <end position="361"/>
    </location>
</feature>
<comment type="similarity">
    <text evidence="2 13">Belongs to the integrin alpha chain family.</text>
</comment>
<evidence type="ECO:0000256" key="5">
    <source>
        <dbReference type="ARBA" id="ARBA00022737"/>
    </source>
</evidence>
<reference evidence="17" key="2">
    <citation type="submission" date="2025-08" db="UniProtKB">
        <authorList>
            <consortium name="Ensembl"/>
        </authorList>
    </citation>
    <scope>IDENTIFICATION</scope>
    <source>
        <strain evidence="17">Hd-rR</strain>
    </source>
</reference>
<dbReference type="Pfam" id="PF20806">
    <property type="entry name" value="Integrin_A_Ig_3"/>
    <property type="match status" value="1"/>
</dbReference>
<dbReference type="Pfam" id="PF08441">
    <property type="entry name" value="Integrin_A_Ig_1"/>
    <property type="match status" value="1"/>
</dbReference>
<dbReference type="Proteomes" id="UP000001038">
    <property type="component" value="Chromosome 17"/>
</dbReference>
<dbReference type="AlphaFoldDB" id="A0A3B3HEM7"/>
<evidence type="ECO:0000259" key="16">
    <source>
        <dbReference type="Pfam" id="PF20806"/>
    </source>
</evidence>
<dbReference type="Pfam" id="PF01839">
    <property type="entry name" value="FG-GAP"/>
    <property type="match status" value="2"/>
</dbReference>
<evidence type="ECO:0000259" key="14">
    <source>
        <dbReference type="Pfam" id="PF08441"/>
    </source>
</evidence>
<feature type="repeat" description="FG-GAP" evidence="12">
    <location>
        <begin position="362"/>
        <end position="420"/>
    </location>
</feature>
<evidence type="ECO:0000256" key="10">
    <source>
        <dbReference type="ARBA" id="ARBA00023170"/>
    </source>
</evidence>
<dbReference type="SUPFAM" id="SSF69318">
    <property type="entry name" value="Integrin alpha N-terminal domain"/>
    <property type="match status" value="1"/>
</dbReference>
<evidence type="ECO:0000256" key="12">
    <source>
        <dbReference type="PROSITE-ProRule" id="PRU00803"/>
    </source>
</evidence>
<dbReference type="GeneTree" id="ENSGT00940000155353"/>
<feature type="signal peptide" evidence="13">
    <location>
        <begin position="1"/>
        <end position="20"/>
    </location>
</feature>
<dbReference type="InterPro" id="IPR032695">
    <property type="entry name" value="Integrin_dom_sf"/>
</dbReference>
<dbReference type="SMART" id="SM00191">
    <property type="entry name" value="Int_alpha"/>
    <property type="match status" value="5"/>
</dbReference>
<dbReference type="Gene3D" id="2.130.10.130">
    <property type="entry name" value="Integrin alpha, N-terminal"/>
    <property type="match status" value="1"/>
</dbReference>
<dbReference type="GO" id="GO:0034676">
    <property type="term" value="C:integrin alpha6-beta4 complex"/>
    <property type="evidence" value="ECO:0000318"/>
    <property type="project" value="GO_Central"/>
</dbReference>
<feature type="domain" description="Integrin alpha third immunoglobulin-like" evidence="16">
    <location>
        <begin position="788"/>
        <end position="995"/>
    </location>
</feature>
<dbReference type="InterPro" id="IPR048285">
    <property type="entry name" value="Integrin_alpha_Ig-like_2"/>
</dbReference>
<feature type="transmembrane region" description="Helical" evidence="13">
    <location>
        <begin position="1006"/>
        <end position="1030"/>
    </location>
</feature>
<keyword evidence="5" id="KW-0677">Repeat</keyword>
<dbReference type="GO" id="GO:0050900">
    <property type="term" value="P:leukocyte migration"/>
    <property type="evidence" value="ECO:0000318"/>
    <property type="project" value="GO_Central"/>
</dbReference>
<evidence type="ECO:0000256" key="6">
    <source>
        <dbReference type="ARBA" id="ARBA00022889"/>
    </source>
</evidence>
<keyword evidence="6 13" id="KW-0130">Cell adhesion</keyword>
<comment type="subcellular location">
    <subcellularLocation>
        <location evidence="1 13">Membrane</location>
        <topology evidence="1 13">Single-pass type I membrane protein</topology>
    </subcellularLocation>
</comment>
<sequence length="1094" mass="120609">MEGGLWLLTCLVLGCRRLAAFNLDTDNVLRKDGDPGSLFGFSLAMHRQLSPVDKTMLLVGAPRAAALSNQKSKVTGGLYSCDMASSSKSCTRIIFDNDEDVKKESKENQWMGVSVSSQGPGGKIVTCAHRYQRRNNVRTNLESRDIIGRCYVLSQDLSIRADSNEDGGSWHFCDSRLRGHEMFGSCQQGLSATFDDDYHYFIFGAPGAYNWKGIVRLEQKNFSLVEMGIFDDGPYELGDEKQKNPNLVPAPANSYLGFSLDSGRSLTNKGQLTVVAGAPRANHSGAVVLLKKGLTTSNILLEEYTLEGEGLASSFGYDLAVLDLNKDGWEDIVVGAPQFFVKDGEIGGAIYIYINKNGNWDQVTPTRINGPKDSMFGLAVENLGDINQDGYHDFAVGAPYKDNGVGQVYIYCGSATGIISEKDPQVLSGQPLGVKLFGYSLAGNMDLDKNTYPDLAVGSLSDSVFVYRARPVVNIKKEVTFSPNQINLADKSCGKAFCMDVTACFTYTANPKSYAPTLTVAYTLEADADLRKKGLKPRAIFTESSELDGNAQSTGTITMDKQGKEQCVTRKLAIQENIRDKLQGIPVDVSVSIQDAKRRRRQSSTAKLTPVLDEIKPTRATVEFLKEGCGQDNECESNLKMNYRFGLRTTTEDDFTELNQEDGLPVISLSNQKDIALEVTVTNQKGDDAHEASLTAIFPSSLTYSTYRVSSQESPVTCVSNKEGSRADCELGNPFMRDAETKFYIFFSTAGISFNISEVEITLMLNTTSKQSKSTVKARAKVAIMLQLSLLGQVNPSQVHYTGEIKGETAMITESDIGSGITHQFRVINLGKRLTDFGTATLEIDWPKETEQGKWLLYLMNINSMGVDQIKCTPSAEINPLNKKPDTARSRRAAESTKVDVKGTISRLIDTKKEITLSCNNGAKCVKIKCPLGGLDGNAVITFSSRLWNTTFLEDYSDFHHVEVMVTAHLRVDSTTKNTVLQNAVTQVQLTAFPERRAALSAFGGVPWWIIVLSVLFGLLLLALLAFLLWKVGLSHKNCESKSHICWKIYEDKNEIQASRYMQHWSHTFSNYLPLLSLDSLGERTLRTHQKKRS</sequence>
<dbReference type="Ensembl" id="ENSORLT00000045946.1">
    <property type="protein sequence ID" value="ENSORLP00000029738.1"/>
    <property type="gene ID" value="ENSORLG00000014364.2"/>
</dbReference>
<dbReference type="GO" id="GO:0098609">
    <property type="term" value="P:cell-cell adhesion"/>
    <property type="evidence" value="ECO:0000318"/>
    <property type="project" value="GO_Central"/>
</dbReference>
<evidence type="ECO:0000256" key="4">
    <source>
        <dbReference type="ARBA" id="ARBA00022729"/>
    </source>
</evidence>
<feature type="repeat" description="FG-GAP" evidence="12">
    <location>
        <begin position="423"/>
        <end position="484"/>
    </location>
</feature>
<evidence type="ECO:0000256" key="11">
    <source>
        <dbReference type="ARBA" id="ARBA00023180"/>
    </source>
</evidence>
<organism evidence="17 18">
    <name type="scientific">Oryzias latipes</name>
    <name type="common">Japanese rice fish</name>
    <name type="synonym">Japanese killifish</name>
    <dbReference type="NCBI Taxonomy" id="8090"/>
    <lineage>
        <taxon>Eukaryota</taxon>
        <taxon>Metazoa</taxon>
        <taxon>Chordata</taxon>
        <taxon>Craniata</taxon>
        <taxon>Vertebrata</taxon>
        <taxon>Euteleostomi</taxon>
        <taxon>Actinopterygii</taxon>
        <taxon>Neopterygii</taxon>
        <taxon>Teleostei</taxon>
        <taxon>Neoteleostei</taxon>
        <taxon>Acanthomorphata</taxon>
        <taxon>Ovalentaria</taxon>
        <taxon>Atherinomorphae</taxon>
        <taxon>Beloniformes</taxon>
        <taxon>Adrianichthyidae</taxon>
        <taxon>Oryziinae</taxon>
        <taxon>Oryzias</taxon>
    </lineage>
</organism>
<dbReference type="InterPro" id="IPR000413">
    <property type="entry name" value="Integrin_alpha"/>
</dbReference>
<dbReference type="GO" id="GO:0038023">
    <property type="term" value="F:signaling receptor activity"/>
    <property type="evidence" value="ECO:0000318"/>
    <property type="project" value="GO_Central"/>
</dbReference>
<dbReference type="SUPFAM" id="SSF69179">
    <property type="entry name" value="Integrin domains"/>
    <property type="match status" value="3"/>
</dbReference>
<dbReference type="GO" id="GO:0034675">
    <property type="term" value="C:integrin alpha6-beta1 complex"/>
    <property type="evidence" value="ECO:0000318"/>
    <property type="project" value="GO_Central"/>
</dbReference>